<protein>
    <submittedName>
        <fullName evidence="2">Dihydroxyacetone kinase transcriptional activator DhaS</fullName>
    </submittedName>
</protein>
<dbReference type="Pfam" id="PF14278">
    <property type="entry name" value="TetR_C_8"/>
    <property type="match status" value="1"/>
</dbReference>
<dbReference type="PANTHER" id="PTHR43479:SF7">
    <property type="entry name" value="TETR-FAMILY TRANSCRIPTIONAL REGULATOR"/>
    <property type="match status" value="1"/>
</dbReference>
<evidence type="ECO:0000259" key="1">
    <source>
        <dbReference type="Pfam" id="PF14278"/>
    </source>
</evidence>
<name>A0ABT8QSC1_9FIRM</name>
<dbReference type="InterPro" id="IPR012738">
    <property type="entry name" value="Tscrpt_reg_DhaS"/>
</dbReference>
<proteinExistence type="predicted"/>
<dbReference type="InterPro" id="IPR039532">
    <property type="entry name" value="TetR_C_Firmicutes"/>
</dbReference>
<organism evidence="2 3">
    <name type="scientific">Desulfosporosinus nitroreducens</name>
    <dbReference type="NCBI Taxonomy" id="2018668"/>
    <lineage>
        <taxon>Bacteria</taxon>
        <taxon>Bacillati</taxon>
        <taxon>Bacillota</taxon>
        <taxon>Clostridia</taxon>
        <taxon>Eubacteriales</taxon>
        <taxon>Desulfitobacteriaceae</taxon>
        <taxon>Desulfosporosinus</taxon>
    </lineage>
</organism>
<dbReference type="RefSeq" id="WP_252472547.1">
    <property type="nucleotide sequence ID" value="NZ_JAMHFY010000029.1"/>
</dbReference>
<accession>A0ABT8QSC1</accession>
<dbReference type="InterPro" id="IPR009057">
    <property type="entry name" value="Homeodomain-like_sf"/>
</dbReference>
<dbReference type="Proteomes" id="UP001176021">
    <property type="component" value="Unassembled WGS sequence"/>
</dbReference>
<dbReference type="Gene3D" id="1.10.357.10">
    <property type="entry name" value="Tetracycline Repressor, domain 2"/>
    <property type="match status" value="1"/>
</dbReference>
<feature type="domain" description="Transcriptional regulator TetR C-terminal Firmicutes type" evidence="1">
    <location>
        <begin position="74"/>
        <end position="175"/>
    </location>
</feature>
<keyword evidence="3" id="KW-1185">Reference proteome</keyword>
<dbReference type="PANTHER" id="PTHR43479">
    <property type="entry name" value="ACREF/ENVCD OPERON REPRESSOR-RELATED"/>
    <property type="match status" value="1"/>
</dbReference>
<evidence type="ECO:0000313" key="3">
    <source>
        <dbReference type="Proteomes" id="UP001176021"/>
    </source>
</evidence>
<keyword evidence="2" id="KW-0418">Kinase</keyword>
<gene>
    <name evidence="2" type="primary">dhaS</name>
    <name evidence="2" type="ORF">M8H41_07945</name>
</gene>
<sequence>MPRSSLTKKALATSLKRLMEKAPLNKITVQEIVDDCELNRQTFYYHFQDIFDLLGWIYTTEAVESIANYKTYTTWEDGFLKIFLYIEKNKAFCLNTLKSLGRDHLDSFLHSVSFELLMGVVNEVSKDMKVKDEDKKFIADFYTLAFIGLVIQWMKTDMKEKPEVIVEKLSELVEGNFASALKRYEKSSNQL</sequence>
<dbReference type="GO" id="GO:0016301">
    <property type="term" value="F:kinase activity"/>
    <property type="evidence" value="ECO:0007669"/>
    <property type="project" value="UniProtKB-KW"/>
</dbReference>
<keyword evidence="2" id="KW-0808">Transferase</keyword>
<reference evidence="2" key="1">
    <citation type="submission" date="2022-05" db="EMBL/GenBank/DDBJ databases">
        <title>Expanded diversity of anoxic marine methylotrophy in a Black Sea sulfate reducing microorganism.</title>
        <authorList>
            <person name="Fischer P.Q."/>
            <person name="Stams A.J.M."/>
            <person name="Villanueva L."/>
            <person name="Sousa D.Z."/>
        </authorList>
    </citation>
    <scope>NUCLEOTIDE SEQUENCE</scope>
    <source>
        <strain evidence="2">P130</strain>
    </source>
</reference>
<dbReference type="SUPFAM" id="SSF46689">
    <property type="entry name" value="Homeodomain-like"/>
    <property type="match status" value="1"/>
</dbReference>
<evidence type="ECO:0000313" key="2">
    <source>
        <dbReference type="EMBL" id="MDO0822781.1"/>
    </source>
</evidence>
<dbReference type="EMBL" id="JAMJEV010000005">
    <property type="protein sequence ID" value="MDO0822781.1"/>
    <property type="molecule type" value="Genomic_DNA"/>
</dbReference>
<dbReference type="NCBIfam" id="TIGR02366">
    <property type="entry name" value="DHAK_reg"/>
    <property type="match status" value="1"/>
</dbReference>
<comment type="caution">
    <text evidence="2">The sequence shown here is derived from an EMBL/GenBank/DDBJ whole genome shotgun (WGS) entry which is preliminary data.</text>
</comment>
<dbReference type="InterPro" id="IPR050624">
    <property type="entry name" value="HTH-type_Tx_Regulator"/>
</dbReference>